<dbReference type="Pfam" id="PF09922">
    <property type="entry name" value="LiaF-like_C"/>
    <property type="match status" value="1"/>
</dbReference>
<feature type="region of interest" description="Disordered" evidence="1">
    <location>
        <begin position="211"/>
        <end position="242"/>
    </location>
</feature>
<dbReference type="InterPro" id="IPR012551">
    <property type="entry name" value="DUF1707_SHOCT-like"/>
</dbReference>
<feature type="compositionally biased region" description="Pro residues" evidence="1">
    <location>
        <begin position="229"/>
        <end position="242"/>
    </location>
</feature>
<dbReference type="PANTHER" id="PTHR40763:SF4">
    <property type="entry name" value="DUF1707 DOMAIN-CONTAINING PROTEIN"/>
    <property type="match status" value="1"/>
</dbReference>
<evidence type="ECO:0000259" key="2">
    <source>
        <dbReference type="Pfam" id="PF08044"/>
    </source>
</evidence>
<evidence type="ECO:0000259" key="3">
    <source>
        <dbReference type="Pfam" id="PF09922"/>
    </source>
</evidence>
<dbReference type="Pfam" id="PF08044">
    <property type="entry name" value="DUF1707"/>
    <property type="match status" value="1"/>
</dbReference>
<evidence type="ECO:0000256" key="1">
    <source>
        <dbReference type="SAM" id="MobiDB-lite"/>
    </source>
</evidence>
<dbReference type="PANTHER" id="PTHR40763">
    <property type="entry name" value="MEMBRANE PROTEIN-RELATED"/>
    <property type="match status" value="1"/>
</dbReference>
<name>A0A1H1HWU7_9ACTN</name>
<dbReference type="Proteomes" id="UP000217103">
    <property type="component" value="Unassembled WGS sequence"/>
</dbReference>
<dbReference type="STRING" id="35622.SAMN04489764_4915"/>
<dbReference type="AlphaFoldDB" id="A0A1H1HWU7"/>
<keyword evidence="5" id="KW-1185">Reference proteome</keyword>
<gene>
    <name evidence="4" type="ORF">SAMN04489764_4915</name>
</gene>
<dbReference type="EMBL" id="FNKK01000002">
    <property type="protein sequence ID" value="SDR29921.1"/>
    <property type="molecule type" value="Genomic_DNA"/>
</dbReference>
<accession>A0A1H1HWU7</accession>
<feature type="domain" description="Cell wall-active antibiotics response LiaF-like C-terminal" evidence="3">
    <location>
        <begin position="84"/>
        <end position="150"/>
    </location>
</feature>
<evidence type="ECO:0000313" key="4">
    <source>
        <dbReference type="EMBL" id="SDR29921.1"/>
    </source>
</evidence>
<sequence length="242" mass="26599">MRASDAEREAAVERLKTASVEGRLTLGELAERTEAAYSAITRAELDVILSDLPDTGDRSLSVPDGGAKRSRRWFVALLGDTKRRGKWRVDREIAIAAVMGDVVLDLREAEVRGDGVDITATALMGNVKIIVPDGVNVDLDGLAIMGEKRLEVEAAEHGTSLPYVRVKAYALMGDIKVIGDSRADRAKRSWAVWREQWEQLRRELFGDLPPAYGGRPHIAHPPSHHLPHTPHPPQPPSPPPPR</sequence>
<proteinExistence type="predicted"/>
<reference evidence="4 5" key="1">
    <citation type="submission" date="2016-10" db="EMBL/GenBank/DDBJ databases">
        <authorList>
            <person name="de Groot N.N."/>
        </authorList>
    </citation>
    <scope>NUCLEOTIDE SEQUENCE [LARGE SCALE GENOMIC DNA]</scope>
    <source>
        <strain evidence="4 5">DSM 43794</strain>
    </source>
</reference>
<dbReference type="RefSeq" id="WP_242659524.1">
    <property type="nucleotide sequence ID" value="NZ_FNKK01000002.1"/>
</dbReference>
<dbReference type="InterPro" id="IPR024425">
    <property type="entry name" value="LiaF-like_C"/>
</dbReference>
<organism evidence="4 5">
    <name type="scientific">Thermostaphylospora chromogena</name>
    <dbReference type="NCBI Taxonomy" id="35622"/>
    <lineage>
        <taxon>Bacteria</taxon>
        <taxon>Bacillati</taxon>
        <taxon>Actinomycetota</taxon>
        <taxon>Actinomycetes</taxon>
        <taxon>Streptosporangiales</taxon>
        <taxon>Thermomonosporaceae</taxon>
        <taxon>Thermostaphylospora</taxon>
    </lineage>
</organism>
<feature type="domain" description="DUF1707" evidence="2">
    <location>
        <begin position="1"/>
        <end position="53"/>
    </location>
</feature>
<evidence type="ECO:0000313" key="5">
    <source>
        <dbReference type="Proteomes" id="UP000217103"/>
    </source>
</evidence>
<protein>
    <submittedName>
        <fullName evidence="4">Cell wall-active antibiotics response 4TMS YvqF</fullName>
    </submittedName>
</protein>